<comment type="similarity">
    <text evidence="2 7">Belongs to the UPF0056 (MarC) family.</text>
</comment>
<feature type="transmembrane region" description="Helical" evidence="7">
    <location>
        <begin position="6"/>
        <end position="30"/>
    </location>
</feature>
<evidence type="ECO:0000313" key="9">
    <source>
        <dbReference type="Proteomes" id="UP000290407"/>
    </source>
</evidence>
<gene>
    <name evidence="8" type="ORF">EQG79_11325</name>
</gene>
<dbReference type="Pfam" id="PF01914">
    <property type="entry name" value="MarC"/>
    <property type="match status" value="1"/>
</dbReference>
<accession>A0A4Q2ULH2</accession>
<organism evidence="8 9">
    <name type="scientific">Spirosoma sordidisoli</name>
    <dbReference type="NCBI Taxonomy" id="2502893"/>
    <lineage>
        <taxon>Bacteria</taxon>
        <taxon>Pseudomonadati</taxon>
        <taxon>Bacteroidota</taxon>
        <taxon>Cytophagia</taxon>
        <taxon>Cytophagales</taxon>
        <taxon>Cytophagaceae</taxon>
        <taxon>Spirosoma</taxon>
    </lineage>
</organism>
<proteinExistence type="inferred from homology"/>
<dbReference type="GO" id="GO:0005886">
    <property type="term" value="C:plasma membrane"/>
    <property type="evidence" value="ECO:0007669"/>
    <property type="project" value="UniProtKB-SubCell"/>
</dbReference>
<dbReference type="PANTHER" id="PTHR33508:SF1">
    <property type="entry name" value="UPF0056 MEMBRANE PROTEIN YHCE"/>
    <property type="match status" value="1"/>
</dbReference>
<name>A0A4Q2ULH2_9BACT</name>
<comment type="caution">
    <text evidence="8">The sequence shown here is derived from an EMBL/GenBank/DDBJ whole genome shotgun (WGS) entry which is preliminary data.</text>
</comment>
<evidence type="ECO:0000256" key="5">
    <source>
        <dbReference type="ARBA" id="ARBA00022989"/>
    </source>
</evidence>
<evidence type="ECO:0000256" key="7">
    <source>
        <dbReference type="RuleBase" id="RU362048"/>
    </source>
</evidence>
<dbReference type="Proteomes" id="UP000290407">
    <property type="component" value="Unassembled WGS sequence"/>
</dbReference>
<feature type="transmembrane region" description="Helical" evidence="7">
    <location>
        <begin position="105"/>
        <end position="125"/>
    </location>
</feature>
<feature type="transmembrane region" description="Helical" evidence="7">
    <location>
        <begin position="170"/>
        <end position="189"/>
    </location>
</feature>
<comment type="subcellular location">
    <subcellularLocation>
        <location evidence="1 7">Cell membrane</location>
        <topology evidence="1 7">Multi-pass membrane protein</topology>
    </subcellularLocation>
</comment>
<keyword evidence="4 7" id="KW-0812">Transmembrane</keyword>
<sequence>MFNIKEIISVTLILFSVIDVVGSLPVLIDLRKKVGKIESEQATVISGVLMVSFLFVGERILNLFGVDVASFAIAGALIIFLIGLEMILGRTIFKSEVSAGGATHIVPIAFPLIAGAGTLTTIISLRAEYQTANIIVGIVINLILIYAVLKSSEWLETRLGPGGLDVLRKIFGIILLAISIKLFKTNLIAGF</sequence>
<feature type="transmembrane region" description="Helical" evidence="7">
    <location>
        <begin position="42"/>
        <end position="62"/>
    </location>
</feature>
<keyword evidence="3" id="KW-1003">Cell membrane</keyword>
<dbReference type="InterPro" id="IPR002771">
    <property type="entry name" value="Multi_antbiot-R_MarC"/>
</dbReference>
<feature type="transmembrane region" description="Helical" evidence="7">
    <location>
        <begin position="68"/>
        <end position="93"/>
    </location>
</feature>
<evidence type="ECO:0000256" key="2">
    <source>
        <dbReference type="ARBA" id="ARBA00009784"/>
    </source>
</evidence>
<keyword evidence="9" id="KW-1185">Reference proteome</keyword>
<evidence type="ECO:0000256" key="3">
    <source>
        <dbReference type="ARBA" id="ARBA00022475"/>
    </source>
</evidence>
<protein>
    <recommendedName>
        <fullName evidence="7">UPF0056 membrane protein</fullName>
    </recommendedName>
</protein>
<dbReference type="EMBL" id="SBLB01000002">
    <property type="protein sequence ID" value="RYC70437.1"/>
    <property type="molecule type" value="Genomic_DNA"/>
</dbReference>
<dbReference type="PANTHER" id="PTHR33508">
    <property type="entry name" value="UPF0056 MEMBRANE PROTEIN YHCE"/>
    <property type="match status" value="1"/>
</dbReference>
<evidence type="ECO:0000256" key="4">
    <source>
        <dbReference type="ARBA" id="ARBA00022692"/>
    </source>
</evidence>
<feature type="transmembrane region" description="Helical" evidence="7">
    <location>
        <begin position="131"/>
        <end position="149"/>
    </location>
</feature>
<dbReference type="AlphaFoldDB" id="A0A4Q2ULH2"/>
<keyword evidence="5 7" id="KW-1133">Transmembrane helix</keyword>
<evidence type="ECO:0000256" key="1">
    <source>
        <dbReference type="ARBA" id="ARBA00004651"/>
    </source>
</evidence>
<reference evidence="8 9" key="1">
    <citation type="submission" date="2019-01" db="EMBL/GenBank/DDBJ databases">
        <title>Spirosoma flava sp. nov., a propanil-degrading bacterium isolated from herbicide-contaminated soil.</title>
        <authorList>
            <person name="Zhang L."/>
            <person name="Jiang J.-D."/>
        </authorList>
    </citation>
    <scope>NUCLEOTIDE SEQUENCE [LARGE SCALE GENOMIC DNA]</scope>
    <source>
        <strain evidence="8 9">TY50</strain>
    </source>
</reference>
<dbReference type="RefSeq" id="WP_129601515.1">
    <property type="nucleotide sequence ID" value="NZ_SBLB01000002.1"/>
</dbReference>
<evidence type="ECO:0000313" key="8">
    <source>
        <dbReference type="EMBL" id="RYC70437.1"/>
    </source>
</evidence>
<keyword evidence="6 7" id="KW-0472">Membrane</keyword>
<evidence type="ECO:0000256" key="6">
    <source>
        <dbReference type="ARBA" id="ARBA00023136"/>
    </source>
</evidence>